<sequence length="239" mass="27416">MSKPVSKADLYTANRDPWSALGPGVGVPGEYARLSAPPASPSEELTGADRTAAVEDTERVDQPVCEGEKECAFYIKTGQCKFGATCKFHHPQPAGPSVTSAAPAFYPTVEQLFVPSPRQYPTYVGWQLVVLQYHMDHICQWLILVCYILELFQFKDGTLMWFVEVLVFEVIIIWAQISYSMAFMQPRHQWILYHHHLLANNQFEQDRYMDHQANYLLHNHLCLDLKYLLYQLLYLQALA</sequence>
<dbReference type="GO" id="GO:0008270">
    <property type="term" value="F:zinc ion binding"/>
    <property type="evidence" value="ECO:0007669"/>
    <property type="project" value="UniProtKB-KW"/>
</dbReference>
<keyword evidence="9" id="KW-1185">Reference proteome</keyword>
<keyword evidence="3 5" id="KW-0862">Zinc</keyword>
<evidence type="ECO:0000313" key="8">
    <source>
        <dbReference type="EMBL" id="KAG6501688.1"/>
    </source>
</evidence>
<evidence type="ECO:0000256" key="5">
    <source>
        <dbReference type="PROSITE-ProRule" id="PRU00723"/>
    </source>
</evidence>
<dbReference type="SMART" id="SM00356">
    <property type="entry name" value="ZnF_C3H1"/>
    <property type="match status" value="1"/>
</dbReference>
<evidence type="ECO:0000313" key="9">
    <source>
        <dbReference type="Proteomes" id="UP000734854"/>
    </source>
</evidence>
<dbReference type="EMBL" id="JACMSC010000011">
    <property type="protein sequence ID" value="KAG6501688.1"/>
    <property type="molecule type" value="Genomic_DNA"/>
</dbReference>
<feature type="transmembrane region" description="Helical" evidence="6">
    <location>
        <begin position="160"/>
        <end position="179"/>
    </location>
</feature>
<feature type="domain" description="C3H1-type" evidence="7">
    <location>
        <begin position="66"/>
        <end position="93"/>
    </location>
</feature>
<gene>
    <name evidence="8" type="ORF">ZIOFF_041571</name>
</gene>
<name>A0A8J5GHN4_ZINOF</name>
<keyword evidence="6" id="KW-0472">Membrane</keyword>
<dbReference type="InterPro" id="IPR000571">
    <property type="entry name" value="Znf_CCCH"/>
</dbReference>
<dbReference type="Proteomes" id="UP000734854">
    <property type="component" value="Unassembled WGS sequence"/>
</dbReference>
<dbReference type="GO" id="GO:0003677">
    <property type="term" value="F:DNA binding"/>
    <property type="evidence" value="ECO:0007669"/>
    <property type="project" value="UniProtKB-KW"/>
</dbReference>
<dbReference type="GO" id="GO:0003729">
    <property type="term" value="F:mRNA binding"/>
    <property type="evidence" value="ECO:0007669"/>
    <property type="project" value="TreeGrafter"/>
</dbReference>
<keyword evidence="1 5" id="KW-0479">Metal-binding</keyword>
<evidence type="ECO:0000256" key="3">
    <source>
        <dbReference type="ARBA" id="ARBA00022833"/>
    </source>
</evidence>
<dbReference type="InterPro" id="IPR036855">
    <property type="entry name" value="Znf_CCCH_sf"/>
</dbReference>
<dbReference type="AlphaFoldDB" id="A0A8J5GHN4"/>
<dbReference type="Gene3D" id="2.30.30.1190">
    <property type="match status" value="1"/>
</dbReference>
<keyword evidence="6" id="KW-0812">Transmembrane</keyword>
<reference evidence="8 9" key="1">
    <citation type="submission" date="2020-08" db="EMBL/GenBank/DDBJ databases">
        <title>Plant Genome Project.</title>
        <authorList>
            <person name="Zhang R.-G."/>
        </authorList>
    </citation>
    <scope>NUCLEOTIDE SEQUENCE [LARGE SCALE GENOMIC DNA]</scope>
    <source>
        <tissue evidence="8">Rhizome</tissue>
    </source>
</reference>
<feature type="zinc finger region" description="C3H1-type" evidence="5">
    <location>
        <begin position="66"/>
        <end position="93"/>
    </location>
</feature>
<keyword evidence="4" id="KW-0238">DNA-binding</keyword>
<evidence type="ECO:0000256" key="2">
    <source>
        <dbReference type="ARBA" id="ARBA00022771"/>
    </source>
</evidence>
<evidence type="ECO:0000256" key="6">
    <source>
        <dbReference type="SAM" id="Phobius"/>
    </source>
</evidence>
<dbReference type="Pfam" id="PF00642">
    <property type="entry name" value="zf-CCCH"/>
    <property type="match status" value="1"/>
</dbReference>
<dbReference type="PANTHER" id="PTHR12506:SF43">
    <property type="entry name" value="ZINC FINGER CCCH DOMAIN-CONTAINING PROTEIN 32"/>
    <property type="match status" value="1"/>
</dbReference>
<keyword evidence="6" id="KW-1133">Transmembrane helix</keyword>
<accession>A0A8J5GHN4</accession>
<dbReference type="InterPro" id="IPR050974">
    <property type="entry name" value="Plant_ZF_CCCH"/>
</dbReference>
<dbReference type="PANTHER" id="PTHR12506">
    <property type="entry name" value="PROTEIN PHOSPHATASE RELATED"/>
    <property type="match status" value="1"/>
</dbReference>
<evidence type="ECO:0000259" key="7">
    <source>
        <dbReference type="PROSITE" id="PS50103"/>
    </source>
</evidence>
<protein>
    <recommendedName>
        <fullName evidence="7">C3H1-type domain-containing protein</fullName>
    </recommendedName>
</protein>
<dbReference type="SUPFAM" id="SSF90229">
    <property type="entry name" value="CCCH zinc finger"/>
    <property type="match status" value="1"/>
</dbReference>
<proteinExistence type="predicted"/>
<organism evidence="8 9">
    <name type="scientific">Zingiber officinale</name>
    <name type="common">Ginger</name>
    <name type="synonym">Amomum zingiber</name>
    <dbReference type="NCBI Taxonomy" id="94328"/>
    <lineage>
        <taxon>Eukaryota</taxon>
        <taxon>Viridiplantae</taxon>
        <taxon>Streptophyta</taxon>
        <taxon>Embryophyta</taxon>
        <taxon>Tracheophyta</taxon>
        <taxon>Spermatophyta</taxon>
        <taxon>Magnoliopsida</taxon>
        <taxon>Liliopsida</taxon>
        <taxon>Zingiberales</taxon>
        <taxon>Zingiberaceae</taxon>
        <taxon>Zingiber</taxon>
    </lineage>
</organism>
<evidence type="ECO:0000256" key="4">
    <source>
        <dbReference type="ARBA" id="ARBA00023125"/>
    </source>
</evidence>
<evidence type="ECO:0000256" key="1">
    <source>
        <dbReference type="ARBA" id="ARBA00022723"/>
    </source>
</evidence>
<dbReference type="PROSITE" id="PS50103">
    <property type="entry name" value="ZF_C3H1"/>
    <property type="match status" value="1"/>
</dbReference>
<comment type="caution">
    <text evidence="8">The sequence shown here is derived from an EMBL/GenBank/DDBJ whole genome shotgun (WGS) entry which is preliminary data.</text>
</comment>
<keyword evidence="2 5" id="KW-0863">Zinc-finger</keyword>